<dbReference type="Pfam" id="PF01042">
    <property type="entry name" value="Ribonuc_L-PSP"/>
    <property type="match status" value="1"/>
</dbReference>
<dbReference type="Proteomes" id="UP001595556">
    <property type="component" value="Unassembled WGS sequence"/>
</dbReference>
<keyword evidence="2" id="KW-1185">Reference proteome</keyword>
<reference evidence="2" key="1">
    <citation type="journal article" date="2019" name="Int. J. Syst. Evol. Microbiol.">
        <title>The Global Catalogue of Microorganisms (GCM) 10K type strain sequencing project: providing services to taxonomists for standard genome sequencing and annotation.</title>
        <authorList>
            <consortium name="The Broad Institute Genomics Platform"/>
            <consortium name="The Broad Institute Genome Sequencing Center for Infectious Disease"/>
            <person name="Wu L."/>
            <person name="Ma J."/>
        </authorList>
    </citation>
    <scope>NUCLEOTIDE SEQUENCE [LARGE SCALE GENOMIC DNA]</scope>
    <source>
        <strain evidence="2">KCTC 52168</strain>
    </source>
</reference>
<name>A0ABV7HAX8_9BURK</name>
<protein>
    <submittedName>
        <fullName evidence="1">RidA family protein</fullName>
    </submittedName>
</protein>
<dbReference type="CDD" id="cd06154">
    <property type="entry name" value="YjgF_YER057c_UK114_like_6"/>
    <property type="match status" value="1"/>
</dbReference>
<evidence type="ECO:0000313" key="1">
    <source>
        <dbReference type="EMBL" id="MFC3148542.1"/>
    </source>
</evidence>
<dbReference type="InterPro" id="IPR006175">
    <property type="entry name" value="YjgF/YER057c/UK114"/>
</dbReference>
<organism evidence="1 2">
    <name type="scientific">Piscinibacterium candidicorallinum</name>
    <dbReference type="NCBI Taxonomy" id="1793872"/>
    <lineage>
        <taxon>Bacteria</taxon>
        <taxon>Pseudomonadati</taxon>
        <taxon>Pseudomonadota</taxon>
        <taxon>Betaproteobacteria</taxon>
        <taxon>Burkholderiales</taxon>
        <taxon>Piscinibacterium</taxon>
    </lineage>
</organism>
<sequence>MSNGKRLISSGSAFEAIAGYSRAVVQDGWVHVSGTTGFDYTRMEIHSDLIAQTHQCFANISAALEKAGCTLDDVVRVRYLLTDAADFDRVAPIFGEYFGRARPAATAMVVGLVDPRMLIEIEVTARQP</sequence>
<dbReference type="EMBL" id="JBHRTI010000007">
    <property type="protein sequence ID" value="MFC3148542.1"/>
    <property type="molecule type" value="Genomic_DNA"/>
</dbReference>
<dbReference type="RefSeq" id="WP_377304598.1">
    <property type="nucleotide sequence ID" value="NZ_CP180191.1"/>
</dbReference>
<comment type="caution">
    <text evidence="1">The sequence shown here is derived from an EMBL/GenBank/DDBJ whole genome shotgun (WGS) entry which is preliminary data.</text>
</comment>
<gene>
    <name evidence="1" type="ORF">ACFOEN_12995</name>
</gene>
<dbReference type="SUPFAM" id="SSF55298">
    <property type="entry name" value="YjgF-like"/>
    <property type="match status" value="1"/>
</dbReference>
<accession>A0ABV7HAX8</accession>
<evidence type="ECO:0000313" key="2">
    <source>
        <dbReference type="Proteomes" id="UP001595556"/>
    </source>
</evidence>
<dbReference type="PANTHER" id="PTHR43857:SF1">
    <property type="entry name" value="YJGH FAMILY PROTEIN"/>
    <property type="match status" value="1"/>
</dbReference>
<dbReference type="PANTHER" id="PTHR43857">
    <property type="entry name" value="BLR7761 PROTEIN"/>
    <property type="match status" value="1"/>
</dbReference>
<proteinExistence type="predicted"/>
<dbReference type="InterPro" id="IPR035959">
    <property type="entry name" value="RutC-like_sf"/>
</dbReference>
<dbReference type="Gene3D" id="3.30.1330.40">
    <property type="entry name" value="RutC-like"/>
    <property type="match status" value="1"/>
</dbReference>